<organism evidence="2 3">
    <name type="scientific">Phialophora macrospora</name>
    <dbReference type="NCBI Taxonomy" id="1851006"/>
    <lineage>
        <taxon>Eukaryota</taxon>
        <taxon>Fungi</taxon>
        <taxon>Dikarya</taxon>
        <taxon>Ascomycota</taxon>
        <taxon>Pezizomycotina</taxon>
        <taxon>Eurotiomycetes</taxon>
        <taxon>Chaetothyriomycetidae</taxon>
        <taxon>Chaetothyriales</taxon>
        <taxon>Herpotrichiellaceae</taxon>
        <taxon>Phialophora</taxon>
    </lineage>
</organism>
<evidence type="ECO:0000256" key="1">
    <source>
        <dbReference type="SAM" id="MobiDB-lite"/>
    </source>
</evidence>
<dbReference type="AlphaFoldDB" id="A0A0D2F4R7"/>
<keyword evidence="3" id="KW-1185">Reference proteome</keyword>
<dbReference type="EMBL" id="KN846962">
    <property type="protein sequence ID" value="KIW62878.1"/>
    <property type="molecule type" value="Genomic_DNA"/>
</dbReference>
<accession>A0A0D2F4R7</accession>
<dbReference type="HOGENOM" id="CLU_1354443_0_0_1"/>
<protein>
    <submittedName>
        <fullName evidence="2">Uncharacterized protein</fullName>
    </submittedName>
</protein>
<dbReference type="STRING" id="5601.A0A0D2F4R7"/>
<feature type="compositionally biased region" description="Low complexity" evidence="1">
    <location>
        <begin position="37"/>
        <end position="58"/>
    </location>
</feature>
<name>A0A0D2F4R7_9EURO</name>
<evidence type="ECO:0000313" key="3">
    <source>
        <dbReference type="Proteomes" id="UP000054266"/>
    </source>
</evidence>
<feature type="region of interest" description="Disordered" evidence="1">
    <location>
        <begin position="25"/>
        <end position="64"/>
    </location>
</feature>
<dbReference type="Proteomes" id="UP000054266">
    <property type="component" value="Unassembled WGS sequence"/>
</dbReference>
<proteinExistence type="predicted"/>
<evidence type="ECO:0000313" key="2">
    <source>
        <dbReference type="EMBL" id="KIW62878.1"/>
    </source>
</evidence>
<reference evidence="2 3" key="1">
    <citation type="submission" date="2015-01" db="EMBL/GenBank/DDBJ databases">
        <title>The Genome Sequence of Capronia semiimmersa CBS27337.</title>
        <authorList>
            <consortium name="The Broad Institute Genomics Platform"/>
            <person name="Cuomo C."/>
            <person name="de Hoog S."/>
            <person name="Gorbushina A."/>
            <person name="Stielow B."/>
            <person name="Teixiera M."/>
            <person name="Abouelleil A."/>
            <person name="Chapman S.B."/>
            <person name="Priest M."/>
            <person name="Young S.K."/>
            <person name="Wortman J."/>
            <person name="Nusbaum C."/>
            <person name="Birren B."/>
        </authorList>
    </citation>
    <scope>NUCLEOTIDE SEQUENCE [LARGE SCALE GENOMIC DNA]</scope>
    <source>
        <strain evidence="2 3">CBS 27337</strain>
    </source>
</reference>
<gene>
    <name evidence="2" type="ORF">PV04_09770</name>
</gene>
<sequence length="202" mass="21222">MASQAPPAPGARHGRLIVILKDPSKVESAPQAAEGLASRSADASSAADVSSTAEVAAETTDSPSVQDILDRHDASMMLMFGATTERVQNDQAHFSVMSAMGAATQEDSQAPQTDDLPDMSLFHHVDAHPEKLEQLKSELLAHDDVDAAYIKPPVLPPLVSVPVPTKAQVPSTTPNFIGNQIYLNAAPDGIDAAAINPYHRGA</sequence>